<sequence>MTREAADTPQHEHTGLEIAMQWAELPAEHLQVALKALEPQLRREHELRMAQQAALQQLELESLRLQTRDKSASRSHAVLITGLIAGFLLSAGMLVGAVIVGMEGHVGLASMLSGPSVLALASLFVLRRSDVTQTRAVARAAHATTSQAAQAPPP</sequence>
<keyword evidence="1" id="KW-0812">Transmembrane</keyword>
<organism evidence="2 3">
    <name type="scientific">Streptomyces europaeiscabiei</name>
    <dbReference type="NCBI Taxonomy" id="146819"/>
    <lineage>
        <taxon>Bacteria</taxon>
        <taxon>Bacillati</taxon>
        <taxon>Actinomycetota</taxon>
        <taxon>Actinomycetes</taxon>
        <taxon>Kitasatosporales</taxon>
        <taxon>Streptomycetaceae</taxon>
        <taxon>Streptomyces</taxon>
    </lineage>
</organism>
<dbReference type="Proteomes" id="UP001271274">
    <property type="component" value="Unassembled WGS sequence"/>
</dbReference>
<evidence type="ECO:0000313" key="3">
    <source>
        <dbReference type="Proteomes" id="UP001271274"/>
    </source>
</evidence>
<dbReference type="EMBL" id="JARAYU010000037">
    <property type="protein sequence ID" value="MDX3706952.1"/>
    <property type="molecule type" value="Genomic_DNA"/>
</dbReference>
<evidence type="ECO:0000256" key="1">
    <source>
        <dbReference type="SAM" id="Phobius"/>
    </source>
</evidence>
<dbReference type="RefSeq" id="WP_319063847.1">
    <property type="nucleotide sequence ID" value="NZ_JARAYT010000022.1"/>
</dbReference>
<feature type="transmembrane region" description="Helical" evidence="1">
    <location>
        <begin position="106"/>
        <end position="126"/>
    </location>
</feature>
<name>A0ABU4NYB8_9ACTN</name>
<comment type="caution">
    <text evidence="2">The sequence shown here is derived from an EMBL/GenBank/DDBJ whole genome shotgun (WGS) entry which is preliminary data.</text>
</comment>
<keyword evidence="3" id="KW-1185">Reference proteome</keyword>
<proteinExistence type="predicted"/>
<accession>A0ABU4NYB8</accession>
<keyword evidence="1" id="KW-1133">Transmembrane helix</keyword>
<feature type="transmembrane region" description="Helical" evidence="1">
    <location>
        <begin position="77"/>
        <end position="100"/>
    </location>
</feature>
<keyword evidence="1" id="KW-0472">Membrane</keyword>
<reference evidence="2 3" key="1">
    <citation type="journal article" date="2023" name="Microb. Genom.">
        <title>Mesoterricola silvestris gen. nov., sp. nov., Mesoterricola sediminis sp. nov., Geothrix oryzae sp. nov., Geothrix edaphica sp. nov., Geothrix rubra sp. nov., and Geothrix limicola sp. nov., six novel members of Acidobacteriota isolated from soils.</title>
        <authorList>
            <person name="Weisberg A.J."/>
            <person name="Pearce E."/>
            <person name="Kramer C.G."/>
            <person name="Chang J.H."/>
            <person name="Clarke C.R."/>
        </authorList>
    </citation>
    <scope>NUCLEOTIDE SEQUENCE [LARGE SCALE GENOMIC DNA]</scope>
    <source>
        <strain evidence="2 3">ID09-01A</strain>
    </source>
</reference>
<gene>
    <name evidence="2" type="ORF">PV662_46200</name>
</gene>
<evidence type="ECO:0000313" key="2">
    <source>
        <dbReference type="EMBL" id="MDX3706952.1"/>
    </source>
</evidence>
<evidence type="ECO:0008006" key="4">
    <source>
        <dbReference type="Google" id="ProtNLM"/>
    </source>
</evidence>
<protein>
    <recommendedName>
        <fullName evidence="4">Integral membrane protein</fullName>
    </recommendedName>
</protein>